<organism evidence="2 3">
    <name type="scientific">Pseudofulvibacter geojedonensis</name>
    <dbReference type="NCBI Taxonomy" id="1123758"/>
    <lineage>
        <taxon>Bacteria</taxon>
        <taxon>Pseudomonadati</taxon>
        <taxon>Bacteroidota</taxon>
        <taxon>Flavobacteriia</taxon>
        <taxon>Flavobacteriales</taxon>
        <taxon>Flavobacteriaceae</taxon>
        <taxon>Pseudofulvibacter</taxon>
    </lineage>
</organism>
<keyword evidence="3" id="KW-1185">Reference proteome</keyword>
<evidence type="ECO:0000313" key="2">
    <source>
        <dbReference type="EMBL" id="MFD0964503.1"/>
    </source>
</evidence>
<reference evidence="3" key="1">
    <citation type="journal article" date="2019" name="Int. J. Syst. Evol. Microbiol.">
        <title>The Global Catalogue of Microorganisms (GCM) 10K type strain sequencing project: providing services to taxonomists for standard genome sequencing and annotation.</title>
        <authorList>
            <consortium name="The Broad Institute Genomics Platform"/>
            <consortium name="The Broad Institute Genome Sequencing Center for Infectious Disease"/>
            <person name="Wu L."/>
            <person name="Ma J."/>
        </authorList>
    </citation>
    <scope>NUCLEOTIDE SEQUENCE [LARGE SCALE GENOMIC DNA]</scope>
    <source>
        <strain evidence="3">CCUG 62114</strain>
    </source>
</reference>
<evidence type="ECO:0000313" key="3">
    <source>
        <dbReference type="Proteomes" id="UP001596997"/>
    </source>
</evidence>
<evidence type="ECO:0008006" key="4">
    <source>
        <dbReference type="Google" id="ProtNLM"/>
    </source>
</evidence>
<dbReference type="Proteomes" id="UP001596997">
    <property type="component" value="Unassembled WGS sequence"/>
</dbReference>
<keyword evidence="1" id="KW-0472">Membrane</keyword>
<accession>A0ABW3I3U3</accession>
<feature type="transmembrane region" description="Helical" evidence="1">
    <location>
        <begin position="6"/>
        <end position="26"/>
    </location>
</feature>
<keyword evidence="1" id="KW-1133">Transmembrane helix</keyword>
<comment type="caution">
    <text evidence="2">The sequence shown here is derived from an EMBL/GenBank/DDBJ whole genome shotgun (WGS) entry which is preliminary data.</text>
</comment>
<evidence type="ECO:0000256" key="1">
    <source>
        <dbReference type="SAM" id="Phobius"/>
    </source>
</evidence>
<protein>
    <recommendedName>
        <fullName evidence="4">DUF3592 domain-containing protein</fullName>
    </recommendedName>
</protein>
<sequence>MEKIITYLIFGFPGLILLIGGIKGLIKKNGIKTVSEIIDLRLCADNDRESRVTTTYPVVEFYDTDGNKIVKELSEGNGRYMKGQRLNIIYLKRNDNYEIITNSKLFLIRFPLGMAIIGAIILSTIFFIIITK</sequence>
<dbReference type="EMBL" id="JBHTJM010000009">
    <property type="protein sequence ID" value="MFD0964503.1"/>
    <property type="molecule type" value="Genomic_DNA"/>
</dbReference>
<name>A0ABW3I3U3_9FLAO</name>
<keyword evidence="1" id="KW-0812">Transmembrane</keyword>
<proteinExistence type="predicted"/>
<gene>
    <name evidence="2" type="ORF">ACFQ1O_10855</name>
</gene>
<feature type="transmembrane region" description="Helical" evidence="1">
    <location>
        <begin position="106"/>
        <end position="130"/>
    </location>
</feature>
<dbReference type="RefSeq" id="WP_377716048.1">
    <property type="nucleotide sequence ID" value="NZ_JBHTJM010000009.1"/>
</dbReference>